<comment type="caution">
    <text evidence="1">The sequence shown here is derived from an EMBL/GenBank/DDBJ whole genome shotgun (WGS) entry which is preliminary data.</text>
</comment>
<proteinExistence type="predicted"/>
<accession>A0ACC2H772</accession>
<dbReference type="Proteomes" id="UP001157502">
    <property type="component" value="Chromosome 5"/>
</dbReference>
<organism evidence="1 2">
    <name type="scientific">Dallia pectoralis</name>
    <name type="common">Alaska blackfish</name>
    <dbReference type="NCBI Taxonomy" id="75939"/>
    <lineage>
        <taxon>Eukaryota</taxon>
        <taxon>Metazoa</taxon>
        <taxon>Chordata</taxon>
        <taxon>Craniata</taxon>
        <taxon>Vertebrata</taxon>
        <taxon>Euteleostomi</taxon>
        <taxon>Actinopterygii</taxon>
        <taxon>Neopterygii</taxon>
        <taxon>Teleostei</taxon>
        <taxon>Protacanthopterygii</taxon>
        <taxon>Esociformes</taxon>
        <taxon>Umbridae</taxon>
        <taxon>Dallia</taxon>
    </lineage>
</organism>
<gene>
    <name evidence="1" type="ORF">DPEC_G00061040</name>
</gene>
<reference evidence="1" key="1">
    <citation type="submission" date="2021-05" db="EMBL/GenBank/DDBJ databases">
        <authorList>
            <person name="Pan Q."/>
            <person name="Jouanno E."/>
            <person name="Zahm M."/>
            <person name="Klopp C."/>
            <person name="Cabau C."/>
            <person name="Louis A."/>
            <person name="Berthelot C."/>
            <person name="Parey E."/>
            <person name="Roest Crollius H."/>
            <person name="Montfort J."/>
            <person name="Robinson-Rechavi M."/>
            <person name="Bouchez O."/>
            <person name="Lampietro C."/>
            <person name="Lopez Roques C."/>
            <person name="Donnadieu C."/>
            <person name="Postlethwait J."/>
            <person name="Bobe J."/>
            <person name="Dillon D."/>
            <person name="Chandos A."/>
            <person name="von Hippel F."/>
            <person name="Guiguen Y."/>
        </authorList>
    </citation>
    <scope>NUCLEOTIDE SEQUENCE</scope>
    <source>
        <strain evidence="1">YG-Jan2019</strain>
    </source>
</reference>
<protein>
    <submittedName>
        <fullName evidence="1">Uncharacterized protein</fullName>
    </submittedName>
</protein>
<sequence length="109" mass="12194">MQLCYGPMGCFTLVIIINLLIASSSEAVGCCTEVSVNKINATIIGFRFQKRNPPCVKAVIFETEDGEICSYWKADWVRRTLVQLEQARKSMNQNPTVSTDNNRISTKST</sequence>
<name>A0ACC2H772_DALPE</name>
<evidence type="ECO:0000313" key="1">
    <source>
        <dbReference type="EMBL" id="KAJ8011707.1"/>
    </source>
</evidence>
<keyword evidence="2" id="KW-1185">Reference proteome</keyword>
<dbReference type="EMBL" id="CM055732">
    <property type="protein sequence ID" value="KAJ8011707.1"/>
    <property type="molecule type" value="Genomic_DNA"/>
</dbReference>
<evidence type="ECO:0000313" key="2">
    <source>
        <dbReference type="Proteomes" id="UP001157502"/>
    </source>
</evidence>